<evidence type="ECO:0000313" key="1">
    <source>
        <dbReference type="EMBL" id="MBA9028099.1"/>
    </source>
</evidence>
<accession>A0ABR6CSU0</accession>
<dbReference type="RefSeq" id="WP_051404803.1">
    <property type="nucleotide sequence ID" value="NZ_JACJHX010000012.1"/>
</dbReference>
<dbReference type="EMBL" id="JACJHX010000012">
    <property type="protein sequence ID" value="MBA9028099.1"/>
    <property type="molecule type" value="Genomic_DNA"/>
</dbReference>
<gene>
    <name evidence="1" type="ORF">HNP81_003419</name>
</gene>
<proteinExistence type="predicted"/>
<evidence type="ECO:0000313" key="2">
    <source>
        <dbReference type="Proteomes" id="UP000626697"/>
    </source>
</evidence>
<sequence>MKLHQIMENVKSTFQQAAALVKSTIAGSSTTIQELADYVLHHSETQQENRTLLGITYSFYHLEQEEIQYYLEMRGSHILQLDVETTDKKFVSYRSYRDQDQLHTKILLR</sequence>
<organism evidence="1 2">
    <name type="scientific">Peribacillus huizhouensis</name>
    <dbReference type="NCBI Taxonomy" id="1501239"/>
    <lineage>
        <taxon>Bacteria</taxon>
        <taxon>Bacillati</taxon>
        <taxon>Bacillota</taxon>
        <taxon>Bacilli</taxon>
        <taxon>Bacillales</taxon>
        <taxon>Bacillaceae</taxon>
        <taxon>Peribacillus</taxon>
    </lineage>
</organism>
<reference evidence="1 2" key="1">
    <citation type="submission" date="2020-08" db="EMBL/GenBank/DDBJ databases">
        <title>Genomic Encyclopedia of Type Strains, Phase IV (KMG-IV): sequencing the most valuable type-strain genomes for metagenomic binning, comparative biology and taxonomic classification.</title>
        <authorList>
            <person name="Goeker M."/>
        </authorList>
    </citation>
    <scope>NUCLEOTIDE SEQUENCE [LARGE SCALE GENOMIC DNA]</scope>
    <source>
        <strain evidence="1 2">DSM 105481</strain>
    </source>
</reference>
<protein>
    <submittedName>
        <fullName evidence="1">Cell shape-determining protein MreC</fullName>
    </submittedName>
</protein>
<name>A0ABR6CSU0_9BACI</name>
<comment type="caution">
    <text evidence="1">The sequence shown here is derived from an EMBL/GenBank/DDBJ whole genome shotgun (WGS) entry which is preliminary data.</text>
</comment>
<dbReference type="Proteomes" id="UP000626697">
    <property type="component" value="Unassembled WGS sequence"/>
</dbReference>
<keyword evidence="2" id="KW-1185">Reference proteome</keyword>